<dbReference type="Proteomes" id="UP000186607">
    <property type="component" value="Unassembled WGS sequence"/>
</dbReference>
<sequence length="49" mass="5453">MRPKKSERSPVQSIPRMIDTLESAIASEVLNAVSSTRARILLRWNAVSS</sequence>
<protein>
    <submittedName>
        <fullName evidence="1">Uncharacterized protein</fullName>
    </submittedName>
</protein>
<name>A0A1U7NU87_9DEIO</name>
<dbReference type="EMBL" id="MSTI01000141">
    <property type="protein sequence ID" value="OLV16471.1"/>
    <property type="molecule type" value="Genomic_DNA"/>
</dbReference>
<organism evidence="1 2">
    <name type="scientific">Deinococcus marmoris</name>
    <dbReference type="NCBI Taxonomy" id="249408"/>
    <lineage>
        <taxon>Bacteria</taxon>
        <taxon>Thermotogati</taxon>
        <taxon>Deinococcota</taxon>
        <taxon>Deinococci</taxon>
        <taxon>Deinococcales</taxon>
        <taxon>Deinococcaceae</taxon>
        <taxon>Deinococcus</taxon>
    </lineage>
</organism>
<proteinExistence type="predicted"/>
<keyword evidence="2" id="KW-1185">Reference proteome</keyword>
<comment type="caution">
    <text evidence="1">The sequence shown here is derived from an EMBL/GenBank/DDBJ whole genome shotgun (WGS) entry which is preliminary data.</text>
</comment>
<dbReference type="AlphaFoldDB" id="A0A1U7NU87"/>
<evidence type="ECO:0000313" key="2">
    <source>
        <dbReference type="Proteomes" id="UP000186607"/>
    </source>
</evidence>
<dbReference type="STRING" id="249408.BOO71_0011869"/>
<evidence type="ECO:0000313" key="1">
    <source>
        <dbReference type="EMBL" id="OLV16471.1"/>
    </source>
</evidence>
<gene>
    <name evidence="1" type="ORF">BOO71_0011869</name>
</gene>
<reference evidence="1 2" key="1">
    <citation type="submission" date="2017-01" db="EMBL/GenBank/DDBJ databases">
        <title>Genome Analysis of Deinococcus marmoris KOPRI26562.</title>
        <authorList>
            <person name="Kim J.H."/>
            <person name="Oh H.-M."/>
        </authorList>
    </citation>
    <scope>NUCLEOTIDE SEQUENCE [LARGE SCALE GENOMIC DNA]</scope>
    <source>
        <strain evidence="1 2">KOPRI26562</strain>
    </source>
</reference>
<accession>A0A1U7NU87</accession>